<keyword evidence="2" id="KW-0472">Membrane</keyword>
<accession>A0A516PTS5</accession>
<name>A0A516PTS5_9ACTN</name>
<dbReference type="EMBL" id="CP041692">
    <property type="protein sequence ID" value="QDP94595.1"/>
    <property type="molecule type" value="Genomic_DNA"/>
</dbReference>
<feature type="region of interest" description="Disordered" evidence="1">
    <location>
        <begin position="201"/>
        <end position="274"/>
    </location>
</feature>
<dbReference type="KEGG" id="mik:FOE78_00505"/>
<feature type="compositionally biased region" description="Low complexity" evidence="1">
    <location>
        <begin position="220"/>
        <end position="230"/>
    </location>
</feature>
<keyword evidence="2" id="KW-0812">Transmembrane</keyword>
<evidence type="ECO:0008006" key="5">
    <source>
        <dbReference type="Google" id="ProtNLM"/>
    </source>
</evidence>
<reference evidence="3 4" key="1">
    <citation type="submission" date="2019-07" db="EMBL/GenBank/DDBJ databases">
        <title>Microlunatus dokdonensis sp. nov. isolated from the rhizospheric soil of the wild plant Elymus tsukushiensis.</title>
        <authorList>
            <person name="Ghim S.-Y."/>
            <person name="Hwang Y.-J."/>
            <person name="Son J.-S."/>
            <person name="Shin J.-H."/>
        </authorList>
    </citation>
    <scope>NUCLEOTIDE SEQUENCE [LARGE SCALE GENOMIC DNA]</scope>
    <source>
        <strain evidence="3 4">KUDC0627</strain>
    </source>
</reference>
<proteinExistence type="predicted"/>
<feature type="compositionally biased region" description="Low complexity" evidence="1">
    <location>
        <begin position="243"/>
        <end position="256"/>
    </location>
</feature>
<dbReference type="OrthoDB" id="3695950at2"/>
<keyword evidence="4" id="KW-1185">Reference proteome</keyword>
<evidence type="ECO:0000256" key="2">
    <source>
        <dbReference type="SAM" id="Phobius"/>
    </source>
</evidence>
<evidence type="ECO:0000256" key="1">
    <source>
        <dbReference type="SAM" id="MobiDB-lite"/>
    </source>
</evidence>
<feature type="transmembrane region" description="Helical" evidence="2">
    <location>
        <begin position="12"/>
        <end position="32"/>
    </location>
</feature>
<dbReference type="AlphaFoldDB" id="A0A516PTS5"/>
<dbReference type="Proteomes" id="UP000319263">
    <property type="component" value="Chromosome"/>
</dbReference>
<feature type="transmembrane region" description="Helical" evidence="2">
    <location>
        <begin position="170"/>
        <end position="196"/>
    </location>
</feature>
<evidence type="ECO:0000313" key="4">
    <source>
        <dbReference type="Proteomes" id="UP000319263"/>
    </source>
</evidence>
<protein>
    <recommendedName>
        <fullName evidence="5">Capsular polysaccharide biosynthesis protein</fullName>
    </recommendedName>
</protein>
<feature type="compositionally biased region" description="Basic and acidic residues" evidence="1">
    <location>
        <begin position="257"/>
        <end position="274"/>
    </location>
</feature>
<organism evidence="3 4">
    <name type="scientific">Microlunatus elymi</name>
    <dbReference type="NCBI Taxonomy" id="2596828"/>
    <lineage>
        <taxon>Bacteria</taxon>
        <taxon>Bacillati</taxon>
        <taxon>Actinomycetota</taxon>
        <taxon>Actinomycetes</taxon>
        <taxon>Propionibacteriales</taxon>
        <taxon>Propionibacteriaceae</taxon>
        <taxon>Microlunatus</taxon>
    </lineage>
</organism>
<sequence>MRLVDTLRSLARRWYILLAGILVTGAIAYGAFTSITPTYQAQGRVLLMPPTLTVGPKGNPYLFLGGMSQAVDVLIGKASAETIVESITTAHPGTTYTLVADPTTSAPVVLITATSHDPDSAMAVMKQAVGTVDTTLTRMQDAEHLGDKLRIRAETLDLDSEPTPQTKTQLAATIVAAGAGLVGTVVLTGFIDGWLVQRRLRRQGTQPESDRNGGPEESPESSAPSDVAEPTPGPGSAEAAREPAAGSDPAGSGATPPDDRTSGAGRSRETATVP</sequence>
<dbReference type="RefSeq" id="WP_143984584.1">
    <property type="nucleotide sequence ID" value="NZ_CP041692.1"/>
</dbReference>
<gene>
    <name evidence="3" type="ORF">FOE78_00505</name>
</gene>
<keyword evidence="2" id="KW-1133">Transmembrane helix</keyword>
<evidence type="ECO:0000313" key="3">
    <source>
        <dbReference type="EMBL" id="QDP94595.1"/>
    </source>
</evidence>